<reference evidence="2" key="3">
    <citation type="submission" date="2022-01" db="UniProtKB">
        <authorList>
            <consortium name="EnsemblPlants"/>
        </authorList>
    </citation>
    <scope>IDENTIFICATION</scope>
    <source>
        <strain evidence="2">subsp. vulgare</strain>
    </source>
</reference>
<feature type="domain" description="Reverse transcriptase zinc-binding" evidence="1">
    <location>
        <begin position="5"/>
        <end position="89"/>
    </location>
</feature>
<dbReference type="InterPro" id="IPR026960">
    <property type="entry name" value="RVT-Znf"/>
</dbReference>
<reference evidence="3" key="1">
    <citation type="journal article" date="2012" name="Nature">
        <title>A physical, genetic and functional sequence assembly of the barley genome.</title>
        <authorList>
            <consortium name="The International Barley Genome Sequencing Consortium"/>
            <person name="Mayer K.F."/>
            <person name="Waugh R."/>
            <person name="Brown J.W."/>
            <person name="Schulman A."/>
            <person name="Langridge P."/>
            <person name="Platzer M."/>
            <person name="Fincher G.B."/>
            <person name="Muehlbauer G.J."/>
            <person name="Sato K."/>
            <person name="Close T.J."/>
            <person name="Wise R.P."/>
            <person name="Stein N."/>
        </authorList>
    </citation>
    <scope>NUCLEOTIDE SEQUENCE [LARGE SCALE GENOMIC DNA]</scope>
    <source>
        <strain evidence="3">cv. Morex</strain>
    </source>
</reference>
<dbReference type="PANTHER" id="PTHR33116:SF78">
    <property type="entry name" value="OS12G0587133 PROTEIN"/>
    <property type="match status" value="1"/>
</dbReference>
<accession>A0A8I6Z4Y7</accession>
<dbReference type="AlphaFoldDB" id="A0A8I6Z4Y7"/>
<evidence type="ECO:0000259" key="1">
    <source>
        <dbReference type="Pfam" id="PF13966"/>
    </source>
</evidence>
<evidence type="ECO:0000313" key="3">
    <source>
        <dbReference type="Proteomes" id="UP000011116"/>
    </source>
</evidence>
<keyword evidence="3" id="KW-1185">Reference proteome</keyword>
<name>A0A8I6Z4Y7_HORVV</name>
<proteinExistence type="predicted"/>
<dbReference type="PANTHER" id="PTHR33116">
    <property type="entry name" value="REVERSE TRANSCRIPTASE ZINC-BINDING DOMAIN-CONTAINING PROTEIN-RELATED-RELATED"/>
    <property type="match status" value="1"/>
</dbReference>
<reference evidence="2" key="2">
    <citation type="submission" date="2020-10" db="EMBL/GenBank/DDBJ databases">
        <authorList>
            <person name="Scholz U."/>
            <person name="Mascher M."/>
            <person name="Fiebig A."/>
        </authorList>
    </citation>
    <scope>NUCLEOTIDE SEQUENCE [LARGE SCALE GENOMIC DNA]</scope>
    <source>
        <strain evidence="2">cv. Morex</strain>
    </source>
</reference>
<dbReference type="EnsemblPlants" id="HORVU.MOREX.r3.7HG0696890.1">
    <property type="protein sequence ID" value="HORVU.MOREX.r3.7HG0696890.1.CDS1"/>
    <property type="gene ID" value="HORVU.MOREX.r3.7HG0696890"/>
</dbReference>
<protein>
    <recommendedName>
        <fullName evidence="1">Reverse transcriptase zinc-binding domain-containing protein</fullName>
    </recommendedName>
</protein>
<dbReference type="Pfam" id="PF13966">
    <property type="entry name" value="zf-RVT"/>
    <property type="match status" value="1"/>
</dbReference>
<organism evidence="2 3">
    <name type="scientific">Hordeum vulgare subsp. vulgare</name>
    <name type="common">Domesticated barley</name>
    <dbReference type="NCBI Taxonomy" id="112509"/>
    <lineage>
        <taxon>Eukaryota</taxon>
        <taxon>Viridiplantae</taxon>
        <taxon>Streptophyta</taxon>
        <taxon>Embryophyta</taxon>
        <taxon>Tracheophyta</taxon>
        <taxon>Spermatophyta</taxon>
        <taxon>Magnoliopsida</taxon>
        <taxon>Liliopsida</taxon>
        <taxon>Poales</taxon>
        <taxon>Poaceae</taxon>
        <taxon>BOP clade</taxon>
        <taxon>Pooideae</taxon>
        <taxon>Triticodae</taxon>
        <taxon>Triticeae</taxon>
        <taxon>Hordeinae</taxon>
        <taxon>Hordeum</taxon>
    </lineage>
</organism>
<dbReference type="Gramene" id="HORVU.MOREX.r3.7HG0696890.1">
    <property type="protein sequence ID" value="HORVU.MOREX.r3.7HG0696890.1.CDS1"/>
    <property type="gene ID" value="HORVU.MOREX.r3.7HG0696890"/>
</dbReference>
<dbReference type="Proteomes" id="UP000011116">
    <property type="component" value="Chromosome 7H"/>
</dbReference>
<sequence length="188" mass="21782">MNGSYTPKSCYKATFQGSIPSASWKLIWKSWAPPRARFFHWLAHQDRCWTSDRLARRGLQHHDPCLLCCQDPEMMDQLLLRCPFSRQVWQDVITWLRLPCTPPSHESFLLAWWHSAKQIIPQPMFKGFASMALLTPWMIRKHRNSCVFEGTQPSANDLVARIKDEASLWTKAGAAGLHVTIPQTWDVH</sequence>
<evidence type="ECO:0000313" key="2">
    <source>
        <dbReference type="EnsemblPlants" id="HORVU.MOREX.r3.7HG0696890.1.CDS1"/>
    </source>
</evidence>